<gene>
    <name evidence="2" type="ORF">I0K15_14665</name>
</gene>
<evidence type="ECO:0000256" key="1">
    <source>
        <dbReference type="SAM" id="SignalP"/>
    </source>
</evidence>
<keyword evidence="3" id="KW-1185">Reference proteome</keyword>
<name>A0A7S9LPS3_9RHOB</name>
<dbReference type="InterPro" id="IPR025644">
    <property type="entry name" value="DUF4344"/>
</dbReference>
<keyword evidence="1" id="KW-0732">Signal</keyword>
<evidence type="ECO:0000313" key="2">
    <source>
        <dbReference type="EMBL" id="QPH53034.1"/>
    </source>
</evidence>
<dbReference type="KEGG" id="poz:I0K15_14665"/>
<dbReference type="EMBL" id="CP064942">
    <property type="protein sequence ID" value="QPH53034.1"/>
    <property type="molecule type" value="Genomic_DNA"/>
</dbReference>
<dbReference type="Pfam" id="PF14247">
    <property type="entry name" value="DUF4344"/>
    <property type="match status" value="1"/>
</dbReference>
<reference evidence="2 3" key="1">
    <citation type="submission" date="2020-11" db="EMBL/GenBank/DDBJ databases">
        <title>Description of Pontivivens ytuae sp. nov. isolated from deep sea sediment of Mariana Trench.</title>
        <authorList>
            <person name="Wang Z."/>
            <person name="Sun Q.-L."/>
            <person name="Xu X.-D."/>
            <person name="Tang Y.-Z."/>
            <person name="Zhang J."/>
        </authorList>
    </citation>
    <scope>NUCLEOTIDE SEQUENCE [LARGE SCALE GENOMIC DNA]</scope>
    <source>
        <strain evidence="2 3">MT2928</strain>
    </source>
</reference>
<protein>
    <recommendedName>
        <fullName evidence="4">Metallopeptidase DUF4344</fullName>
    </recommendedName>
</protein>
<evidence type="ECO:0008006" key="4">
    <source>
        <dbReference type="Google" id="ProtNLM"/>
    </source>
</evidence>
<dbReference type="AlphaFoldDB" id="A0A7S9LPS3"/>
<organism evidence="2 3">
    <name type="scientific">Pontivivens ytuae</name>
    <dbReference type="NCBI Taxonomy" id="2789856"/>
    <lineage>
        <taxon>Bacteria</taxon>
        <taxon>Pseudomonadati</taxon>
        <taxon>Pseudomonadota</taxon>
        <taxon>Alphaproteobacteria</taxon>
        <taxon>Rhodobacterales</taxon>
        <taxon>Paracoccaceae</taxon>
        <taxon>Pontivivens</taxon>
    </lineage>
</organism>
<sequence length="237" mass="26527">MRFIVSFLALLAALPTAAQDRMLSGTKRALTHIIAHEIGHALIREFDLPILGNEEVMADTFATIALHEATPNRIEEIILARVAAWRAENDAEQLYAEHPSDARRAAQAMCLLYGLDPDRFEPAARADGMTGEEAADCRDRVPEIARAWRRIVAPLRMPEGSRVTEVRVIVGEGPWEQALRRSRLPDTMEDLLAAFDWHSQITLHFDHCEGGASWSRNSRTILVCDDLIERLEGLSTP</sequence>
<dbReference type="Proteomes" id="UP000594800">
    <property type="component" value="Chromosome"/>
</dbReference>
<feature type="signal peptide" evidence="1">
    <location>
        <begin position="1"/>
        <end position="18"/>
    </location>
</feature>
<accession>A0A7S9LPS3</accession>
<proteinExistence type="predicted"/>
<feature type="chain" id="PRO_5032595900" description="Metallopeptidase DUF4344" evidence="1">
    <location>
        <begin position="19"/>
        <end position="237"/>
    </location>
</feature>
<dbReference type="RefSeq" id="WP_196102245.1">
    <property type="nucleotide sequence ID" value="NZ_CP064942.1"/>
</dbReference>
<evidence type="ECO:0000313" key="3">
    <source>
        <dbReference type="Proteomes" id="UP000594800"/>
    </source>
</evidence>